<keyword evidence="3" id="KW-0547">Nucleotide-binding</keyword>
<reference evidence="7" key="2">
    <citation type="submission" date="2021-04" db="EMBL/GenBank/DDBJ databases">
        <authorList>
            <person name="Podell S."/>
        </authorList>
    </citation>
    <scope>NUCLEOTIDE SEQUENCE</scope>
    <source>
        <strain evidence="7">Hildebrandi</strain>
    </source>
</reference>
<name>A0A9K3P8Y8_9STRA</name>
<evidence type="ECO:0000259" key="6">
    <source>
        <dbReference type="Pfam" id="PF01406"/>
    </source>
</evidence>
<evidence type="ECO:0000256" key="2">
    <source>
        <dbReference type="ARBA" id="ARBA00022598"/>
    </source>
</evidence>
<dbReference type="PANTHER" id="PTHR10890:SF27">
    <property type="entry name" value="CYSTEINE--TRNA LIGASE, MITOCHONDRIAL-RELATED"/>
    <property type="match status" value="1"/>
</dbReference>
<dbReference type="GO" id="GO:0005737">
    <property type="term" value="C:cytoplasm"/>
    <property type="evidence" value="ECO:0007669"/>
    <property type="project" value="TreeGrafter"/>
</dbReference>
<evidence type="ECO:0000256" key="3">
    <source>
        <dbReference type="ARBA" id="ARBA00022741"/>
    </source>
</evidence>
<evidence type="ECO:0000256" key="4">
    <source>
        <dbReference type="ARBA" id="ARBA00022840"/>
    </source>
</evidence>
<feature type="domain" description="tRNA synthetases class I catalytic" evidence="6">
    <location>
        <begin position="1"/>
        <end position="219"/>
    </location>
</feature>
<keyword evidence="8" id="KW-1185">Reference proteome</keyword>
<dbReference type="PANTHER" id="PTHR10890">
    <property type="entry name" value="CYSTEINYL-TRNA SYNTHETASE"/>
    <property type="match status" value="1"/>
</dbReference>
<proteinExistence type="inferred from homology"/>
<sequence length="225" mass="25958">MGHARTYVCLDIIRRVLTNSKNNNNNSNKDVLFVLNITDIDDKILQAAKEQEEEIEEKESSSSQTHTTTTNTTTSLSAPIQLARRFERDFWRDWDALHCLRPHVVTRVTEHVESHIVPFVQNLVEQQRMAYETDDGVYFDVRAYNDRMGTMTKYGKLAPPAVSQDIHLDFNNNNNNNNTTINNTNTNTNTTNNASSNHIKKDPRDFVLWKKRKPDETIFLVESMG</sequence>
<gene>
    <name evidence="7" type="ORF">IV203_011260</name>
</gene>
<dbReference type="EMBL" id="JAGRRH010000069">
    <property type="protein sequence ID" value="KAG7337931.1"/>
    <property type="molecule type" value="Genomic_DNA"/>
</dbReference>
<dbReference type="GO" id="GO:0005524">
    <property type="term" value="F:ATP binding"/>
    <property type="evidence" value="ECO:0007669"/>
    <property type="project" value="UniProtKB-KW"/>
</dbReference>
<keyword evidence="4" id="KW-0067">ATP-binding</keyword>
<evidence type="ECO:0000313" key="8">
    <source>
        <dbReference type="Proteomes" id="UP000693970"/>
    </source>
</evidence>
<evidence type="ECO:0000256" key="1">
    <source>
        <dbReference type="ARBA" id="ARBA00005594"/>
    </source>
</evidence>
<dbReference type="Pfam" id="PF01406">
    <property type="entry name" value="tRNA-synt_1e"/>
    <property type="match status" value="1"/>
</dbReference>
<protein>
    <submittedName>
        <fullName evidence="7">Cysteinyl-tRNA synthetase</fullName>
    </submittedName>
</protein>
<comment type="similarity">
    <text evidence="1">Belongs to the class-I aminoacyl-tRNA synthetase family.</text>
</comment>
<feature type="region of interest" description="Disordered" evidence="5">
    <location>
        <begin position="173"/>
        <end position="199"/>
    </location>
</feature>
<dbReference type="Proteomes" id="UP000693970">
    <property type="component" value="Unassembled WGS sequence"/>
</dbReference>
<feature type="compositionally biased region" description="Low complexity" evidence="5">
    <location>
        <begin position="173"/>
        <end position="193"/>
    </location>
</feature>
<dbReference type="GO" id="GO:0006423">
    <property type="term" value="P:cysteinyl-tRNA aminoacylation"/>
    <property type="evidence" value="ECO:0007669"/>
    <property type="project" value="TreeGrafter"/>
</dbReference>
<dbReference type="OrthoDB" id="438179at2759"/>
<dbReference type="GO" id="GO:0004817">
    <property type="term" value="F:cysteine-tRNA ligase activity"/>
    <property type="evidence" value="ECO:0007669"/>
    <property type="project" value="TreeGrafter"/>
</dbReference>
<dbReference type="InterPro" id="IPR032678">
    <property type="entry name" value="tRNA-synt_1_cat_dom"/>
</dbReference>
<feature type="compositionally biased region" description="Low complexity" evidence="5">
    <location>
        <begin position="61"/>
        <end position="76"/>
    </location>
</feature>
<dbReference type="InterPro" id="IPR024909">
    <property type="entry name" value="Cys-tRNA/MSH_ligase"/>
</dbReference>
<reference evidence="7" key="1">
    <citation type="journal article" date="2021" name="Sci. Rep.">
        <title>Diploid genomic architecture of Nitzschia inconspicua, an elite biomass production diatom.</title>
        <authorList>
            <person name="Oliver A."/>
            <person name="Podell S."/>
            <person name="Pinowska A."/>
            <person name="Traller J.C."/>
            <person name="Smith S.R."/>
            <person name="McClure R."/>
            <person name="Beliaev A."/>
            <person name="Bohutskyi P."/>
            <person name="Hill E.A."/>
            <person name="Rabines A."/>
            <person name="Zheng H."/>
            <person name="Allen L.Z."/>
            <person name="Kuo A."/>
            <person name="Grigoriev I.V."/>
            <person name="Allen A.E."/>
            <person name="Hazlebeck D."/>
            <person name="Allen E.E."/>
        </authorList>
    </citation>
    <scope>NUCLEOTIDE SEQUENCE</scope>
    <source>
        <strain evidence="7">Hildebrandi</strain>
    </source>
</reference>
<accession>A0A9K3P8Y8</accession>
<evidence type="ECO:0000256" key="5">
    <source>
        <dbReference type="SAM" id="MobiDB-lite"/>
    </source>
</evidence>
<feature type="region of interest" description="Disordered" evidence="5">
    <location>
        <begin position="50"/>
        <end position="76"/>
    </location>
</feature>
<dbReference type="AlphaFoldDB" id="A0A9K3P8Y8"/>
<evidence type="ECO:0000313" key="7">
    <source>
        <dbReference type="EMBL" id="KAG7337931.1"/>
    </source>
</evidence>
<keyword evidence="2" id="KW-0436">Ligase</keyword>
<organism evidence="7 8">
    <name type="scientific">Nitzschia inconspicua</name>
    <dbReference type="NCBI Taxonomy" id="303405"/>
    <lineage>
        <taxon>Eukaryota</taxon>
        <taxon>Sar</taxon>
        <taxon>Stramenopiles</taxon>
        <taxon>Ochrophyta</taxon>
        <taxon>Bacillariophyta</taxon>
        <taxon>Bacillariophyceae</taxon>
        <taxon>Bacillariophycidae</taxon>
        <taxon>Bacillariales</taxon>
        <taxon>Bacillariaceae</taxon>
        <taxon>Nitzschia</taxon>
    </lineage>
</organism>
<comment type="caution">
    <text evidence="7">The sequence shown here is derived from an EMBL/GenBank/DDBJ whole genome shotgun (WGS) entry which is preliminary data.</text>
</comment>